<protein>
    <recommendedName>
        <fullName evidence="2">histidine kinase</fullName>
        <ecNumber evidence="2">2.7.13.3</ecNumber>
    </recommendedName>
</protein>
<evidence type="ECO:0000256" key="1">
    <source>
        <dbReference type="ARBA" id="ARBA00000085"/>
    </source>
</evidence>
<evidence type="ECO:0000256" key="8">
    <source>
        <dbReference type="SAM" id="Phobius"/>
    </source>
</evidence>
<keyword evidence="8" id="KW-0812">Transmembrane</keyword>
<dbReference type="InterPro" id="IPR036890">
    <property type="entry name" value="HATPase_C_sf"/>
</dbReference>
<feature type="transmembrane region" description="Helical" evidence="8">
    <location>
        <begin position="126"/>
        <end position="143"/>
    </location>
</feature>
<dbReference type="Proteomes" id="UP000257127">
    <property type="component" value="Unassembled WGS sequence"/>
</dbReference>
<gene>
    <name evidence="11" type="ORF">DXU93_07015</name>
</gene>
<evidence type="ECO:0000313" key="11">
    <source>
        <dbReference type="EMBL" id="RFC54730.1"/>
    </source>
</evidence>
<dbReference type="RefSeq" id="WP_116880564.1">
    <property type="nucleotide sequence ID" value="NZ_QURB01000003.1"/>
</dbReference>
<evidence type="ECO:0000259" key="9">
    <source>
        <dbReference type="Pfam" id="PF02518"/>
    </source>
</evidence>
<sequence>MIKTLFNLGVSHGLSQYDRRQRRLLNIIVIAAFLIKLLGFIYVSIFEEASTEQFGQTTISLLLNVAMLYFNSKGKFNITIWLLVTSVFLGLISVVFVFKLDNYSLMLFILSLFSFLTLIIESKKRVLLFTAIAFCIACIGLANNQYNFYTPSVIFTEDRIETVRLASIIVIALTLFYTVYLKSYAVQYKSDLEIAVNTITQQKKKVDKTVEQKEMLIAETHHRVKNNLQLIISLLELQMNMVKESADSKALKVSISRINSMASIHKKLYKNDEQVDQLEMSEYLEELAKNTISLYPDSQNKIQLKTELVPFHLKLEKAIPIGLIMNEVITNSVKYGVPQDQNGIFELKMSLNKDELIISFQDNGAGFDENTSPGLGHNMIKMLSRQIGAEVERSSQYGVKTVLKINLDGV</sequence>
<dbReference type="PANTHER" id="PTHR41523">
    <property type="entry name" value="TWO-COMPONENT SYSTEM SENSOR PROTEIN"/>
    <property type="match status" value="1"/>
</dbReference>
<name>A0A3E1EYT8_9FLAO</name>
<dbReference type="GO" id="GO:0005524">
    <property type="term" value="F:ATP binding"/>
    <property type="evidence" value="ECO:0007669"/>
    <property type="project" value="UniProtKB-KW"/>
</dbReference>
<reference evidence="11 12" key="1">
    <citation type="submission" date="2018-08" db="EMBL/GenBank/DDBJ databases">
        <title>The draft genome squence of Brumimicrobium sp. N62.</title>
        <authorList>
            <person name="Du Z.-J."/>
            <person name="Luo H.-R."/>
        </authorList>
    </citation>
    <scope>NUCLEOTIDE SEQUENCE [LARGE SCALE GENOMIC DNA]</scope>
    <source>
        <strain evidence="11 12">N62</strain>
    </source>
</reference>
<dbReference type="Pfam" id="PF02518">
    <property type="entry name" value="HATPase_c"/>
    <property type="match status" value="1"/>
</dbReference>
<dbReference type="InterPro" id="IPR011495">
    <property type="entry name" value="Sig_transdc_His_kin_sub2_dim/P"/>
</dbReference>
<keyword evidence="3" id="KW-0597">Phosphoprotein</keyword>
<keyword evidence="12" id="KW-1185">Reference proteome</keyword>
<dbReference type="InterPro" id="IPR003594">
    <property type="entry name" value="HATPase_dom"/>
</dbReference>
<dbReference type="EMBL" id="QURB01000003">
    <property type="protein sequence ID" value="RFC54730.1"/>
    <property type="molecule type" value="Genomic_DNA"/>
</dbReference>
<dbReference type="OrthoDB" id="9767435at2"/>
<organism evidence="11 12">
    <name type="scientific">Brumimicrobium aurantiacum</name>
    <dbReference type="NCBI Taxonomy" id="1737063"/>
    <lineage>
        <taxon>Bacteria</taxon>
        <taxon>Pseudomonadati</taxon>
        <taxon>Bacteroidota</taxon>
        <taxon>Flavobacteriia</taxon>
        <taxon>Flavobacteriales</taxon>
        <taxon>Crocinitomicaceae</taxon>
        <taxon>Brumimicrobium</taxon>
    </lineage>
</organism>
<keyword evidence="7" id="KW-0067">ATP-binding</keyword>
<feature type="transmembrane region" description="Helical" evidence="8">
    <location>
        <begin position="103"/>
        <end position="119"/>
    </location>
</feature>
<evidence type="ECO:0000256" key="2">
    <source>
        <dbReference type="ARBA" id="ARBA00012438"/>
    </source>
</evidence>
<dbReference type="Gene3D" id="3.30.450.20">
    <property type="entry name" value="PAS domain"/>
    <property type="match status" value="1"/>
</dbReference>
<feature type="domain" description="Histidine kinase/HSP90-like ATPase" evidence="9">
    <location>
        <begin position="319"/>
        <end position="407"/>
    </location>
</feature>
<evidence type="ECO:0000259" key="10">
    <source>
        <dbReference type="Pfam" id="PF07568"/>
    </source>
</evidence>
<evidence type="ECO:0000256" key="3">
    <source>
        <dbReference type="ARBA" id="ARBA00022553"/>
    </source>
</evidence>
<feature type="transmembrane region" description="Helical" evidence="8">
    <location>
        <begin position="24"/>
        <end position="42"/>
    </location>
</feature>
<evidence type="ECO:0000256" key="6">
    <source>
        <dbReference type="ARBA" id="ARBA00022777"/>
    </source>
</evidence>
<dbReference type="Pfam" id="PF07568">
    <property type="entry name" value="HisKA_2"/>
    <property type="match status" value="1"/>
</dbReference>
<dbReference type="PANTHER" id="PTHR41523:SF8">
    <property type="entry name" value="ETHYLENE RESPONSE SENSOR PROTEIN"/>
    <property type="match status" value="1"/>
</dbReference>
<keyword evidence="5" id="KW-0547">Nucleotide-binding</keyword>
<evidence type="ECO:0000256" key="7">
    <source>
        <dbReference type="ARBA" id="ARBA00022840"/>
    </source>
</evidence>
<keyword evidence="4" id="KW-0808">Transferase</keyword>
<dbReference type="GO" id="GO:0004673">
    <property type="term" value="F:protein histidine kinase activity"/>
    <property type="evidence" value="ECO:0007669"/>
    <property type="project" value="UniProtKB-EC"/>
</dbReference>
<dbReference type="EC" id="2.7.13.3" evidence="2"/>
<comment type="catalytic activity">
    <reaction evidence="1">
        <text>ATP + protein L-histidine = ADP + protein N-phospho-L-histidine.</text>
        <dbReference type="EC" id="2.7.13.3"/>
    </reaction>
</comment>
<keyword evidence="8" id="KW-0472">Membrane</keyword>
<accession>A0A3E1EYT8</accession>
<feature type="domain" description="Signal transduction histidine kinase subgroup 2 dimerisation and phosphoacceptor" evidence="10">
    <location>
        <begin position="219"/>
        <end position="295"/>
    </location>
</feature>
<dbReference type="SUPFAM" id="SSF55874">
    <property type="entry name" value="ATPase domain of HSP90 chaperone/DNA topoisomerase II/histidine kinase"/>
    <property type="match status" value="1"/>
</dbReference>
<evidence type="ECO:0000313" key="12">
    <source>
        <dbReference type="Proteomes" id="UP000257127"/>
    </source>
</evidence>
<comment type="caution">
    <text evidence="11">The sequence shown here is derived from an EMBL/GenBank/DDBJ whole genome shotgun (WGS) entry which is preliminary data.</text>
</comment>
<evidence type="ECO:0000256" key="5">
    <source>
        <dbReference type="ARBA" id="ARBA00022741"/>
    </source>
</evidence>
<evidence type="ECO:0000256" key="4">
    <source>
        <dbReference type="ARBA" id="ARBA00022679"/>
    </source>
</evidence>
<feature type="transmembrane region" description="Helical" evidence="8">
    <location>
        <begin position="163"/>
        <end position="181"/>
    </location>
</feature>
<keyword evidence="8" id="KW-1133">Transmembrane helix</keyword>
<dbReference type="Gene3D" id="3.30.565.10">
    <property type="entry name" value="Histidine kinase-like ATPase, C-terminal domain"/>
    <property type="match status" value="1"/>
</dbReference>
<proteinExistence type="predicted"/>
<feature type="transmembrane region" description="Helical" evidence="8">
    <location>
        <begin position="78"/>
        <end position="97"/>
    </location>
</feature>
<dbReference type="AlphaFoldDB" id="A0A3E1EYT8"/>
<keyword evidence="6 11" id="KW-0418">Kinase</keyword>